<evidence type="ECO:0000313" key="1">
    <source>
        <dbReference type="Proteomes" id="UP000887577"/>
    </source>
</evidence>
<protein>
    <submittedName>
        <fullName evidence="2">Uncharacterized protein</fullName>
    </submittedName>
</protein>
<dbReference type="WBParaSite" id="PSU_v2.g10799.t1">
    <property type="protein sequence ID" value="PSU_v2.g10799.t1"/>
    <property type="gene ID" value="PSU_v2.g10799"/>
</dbReference>
<name>A0A914XU73_9BILA</name>
<sequence>MISSLAFLPPDQVSFGFATLSNDIRTKFGDQMNALLDYFEDNFVGRLNADGTRRNPLIPIAHWNVYMRVANDMPRTGNSYEAWHGALKSSLPSQHPGIWRFLEVMKEEFVLSINAAIVVDARNARMAKYQQISADLKRYQEEFMAGRTAIIRFLTQCSNKIKFGGN</sequence>
<accession>A0A914XU73</accession>
<dbReference type="Proteomes" id="UP000887577">
    <property type="component" value="Unplaced"/>
</dbReference>
<evidence type="ECO:0000313" key="2">
    <source>
        <dbReference type="WBParaSite" id="PSU_v2.g10799.t1"/>
    </source>
</evidence>
<organism evidence="1 2">
    <name type="scientific">Panagrolaimus superbus</name>
    <dbReference type="NCBI Taxonomy" id="310955"/>
    <lineage>
        <taxon>Eukaryota</taxon>
        <taxon>Metazoa</taxon>
        <taxon>Ecdysozoa</taxon>
        <taxon>Nematoda</taxon>
        <taxon>Chromadorea</taxon>
        <taxon>Rhabditida</taxon>
        <taxon>Tylenchina</taxon>
        <taxon>Panagrolaimomorpha</taxon>
        <taxon>Panagrolaimoidea</taxon>
        <taxon>Panagrolaimidae</taxon>
        <taxon>Panagrolaimus</taxon>
    </lineage>
</organism>
<reference evidence="2" key="1">
    <citation type="submission" date="2022-11" db="UniProtKB">
        <authorList>
            <consortium name="WormBaseParasite"/>
        </authorList>
    </citation>
    <scope>IDENTIFICATION</scope>
</reference>
<proteinExistence type="predicted"/>
<keyword evidence="1" id="KW-1185">Reference proteome</keyword>
<dbReference type="AlphaFoldDB" id="A0A914XU73"/>